<accession>A0A672F958</accession>
<organism evidence="2 3">
    <name type="scientific">Salarias fasciatus</name>
    <name type="common">Jewelled blenny</name>
    <name type="synonym">Blennius fasciatus</name>
    <dbReference type="NCBI Taxonomy" id="181472"/>
    <lineage>
        <taxon>Eukaryota</taxon>
        <taxon>Metazoa</taxon>
        <taxon>Chordata</taxon>
        <taxon>Craniata</taxon>
        <taxon>Vertebrata</taxon>
        <taxon>Euteleostomi</taxon>
        <taxon>Actinopterygii</taxon>
        <taxon>Neopterygii</taxon>
        <taxon>Teleostei</taxon>
        <taxon>Neoteleostei</taxon>
        <taxon>Acanthomorphata</taxon>
        <taxon>Ovalentaria</taxon>
        <taxon>Blenniimorphae</taxon>
        <taxon>Blenniiformes</taxon>
        <taxon>Blennioidei</taxon>
        <taxon>Blenniidae</taxon>
        <taxon>Salariinae</taxon>
        <taxon>Salarias</taxon>
    </lineage>
</organism>
<name>A0A672F958_SALFA</name>
<reference evidence="2" key="2">
    <citation type="submission" date="2025-09" db="UniProtKB">
        <authorList>
            <consortium name="Ensembl"/>
        </authorList>
    </citation>
    <scope>IDENTIFICATION</scope>
</reference>
<dbReference type="InterPro" id="IPR006461">
    <property type="entry name" value="PLAC_motif_containing"/>
</dbReference>
<evidence type="ECO:0000313" key="3">
    <source>
        <dbReference type="Proteomes" id="UP000472267"/>
    </source>
</evidence>
<dbReference type="OMA" id="XELKIRE"/>
<protein>
    <submittedName>
        <fullName evidence="2">Plac8 onzin related protein 1</fullName>
    </submittedName>
</protein>
<evidence type="ECO:0000256" key="1">
    <source>
        <dbReference type="ARBA" id="ARBA00009024"/>
    </source>
</evidence>
<evidence type="ECO:0000313" key="2">
    <source>
        <dbReference type="Ensembl" id="ENSSFAP00005002147.1"/>
    </source>
</evidence>
<keyword evidence="3" id="KW-1185">Reference proteome</keyword>
<dbReference type="PANTHER" id="PTHR15907">
    <property type="entry name" value="DUF614 FAMILY PROTEIN-RELATED"/>
    <property type="match status" value="1"/>
</dbReference>
<dbReference type="Pfam" id="PF04749">
    <property type="entry name" value="PLAC8"/>
    <property type="match status" value="1"/>
</dbReference>
<dbReference type="NCBIfam" id="TIGR01571">
    <property type="entry name" value="A_thal_Cys_rich"/>
    <property type="match status" value="1"/>
</dbReference>
<dbReference type="AlphaFoldDB" id="A0A672F958"/>
<dbReference type="FunCoup" id="A0A672F958">
    <property type="interactions" value="3"/>
</dbReference>
<dbReference type="Ensembl" id="ENSSFAT00005002289.1">
    <property type="protein sequence ID" value="ENSSFAP00005002147.1"/>
    <property type="gene ID" value="ENSSFAG00005001489.1"/>
</dbReference>
<dbReference type="Proteomes" id="UP000472267">
    <property type="component" value="Unassembled WGS sequence"/>
</dbReference>
<proteinExistence type="inferred from homology"/>
<sequence>MRRLFPRFFTTQNKSCIRNIYYPEISPMCCCGFWCFPCMQCQTASKHGWCCLMPCLDFCCVVSCVLRSSIRERYAIPGSCCNDCCNIFWCYPCVWCQMNRELKSRGPLWRPTETVVTTQAWI</sequence>
<dbReference type="InParanoid" id="A0A672F958"/>
<comment type="similarity">
    <text evidence="1">Belongs to the cornifelin family.</text>
</comment>
<reference evidence="2" key="1">
    <citation type="submission" date="2025-08" db="UniProtKB">
        <authorList>
            <consortium name="Ensembl"/>
        </authorList>
    </citation>
    <scope>IDENTIFICATION</scope>
</reference>